<accession>A0ABQ1HSP9</accession>
<keyword evidence="2" id="KW-0564">Palmitate</keyword>
<feature type="chain" id="PRO_5045009484" evidence="2">
    <location>
        <begin position="25"/>
        <end position="476"/>
    </location>
</feature>
<evidence type="ECO:0000313" key="4">
    <source>
        <dbReference type="Proteomes" id="UP000658793"/>
    </source>
</evidence>
<dbReference type="Gene3D" id="2.20.200.10">
    <property type="entry name" value="Outer membrane efflux proteins (OEP)"/>
    <property type="match status" value="1"/>
</dbReference>
<evidence type="ECO:0000313" key="3">
    <source>
        <dbReference type="EMBL" id="GGA86280.1"/>
    </source>
</evidence>
<gene>
    <name evidence="3" type="ORF">GCM10008015_28730</name>
</gene>
<keyword evidence="2" id="KW-0732">Signal</keyword>
<comment type="caution">
    <text evidence="3">The sequence shown here is derived from an EMBL/GenBank/DDBJ whole genome shotgun (WGS) entry which is preliminary data.</text>
</comment>
<proteinExistence type="inferred from homology"/>
<name>A0ABQ1HSP9_9FLAO</name>
<dbReference type="EMBL" id="BMGA01000009">
    <property type="protein sequence ID" value="GGA86280.1"/>
    <property type="molecule type" value="Genomic_DNA"/>
</dbReference>
<comment type="subcellular location">
    <subcellularLocation>
        <location evidence="2">Cell membrane</location>
        <topology evidence="2">Lipid-anchor</topology>
    </subcellularLocation>
</comment>
<dbReference type="PANTHER" id="PTHR30203:SF30">
    <property type="entry name" value="OUTER MEMBRANE PROTEIN-RELATED"/>
    <property type="match status" value="1"/>
</dbReference>
<dbReference type="PROSITE" id="PS51257">
    <property type="entry name" value="PROKAR_LIPOPROTEIN"/>
    <property type="match status" value="1"/>
</dbReference>
<dbReference type="SUPFAM" id="SSF56954">
    <property type="entry name" value="Outer membrane efflux proteins (OEP)"/>
    <property type="match status" value="1"/>
</dbReference>
<keyword evidence="4" id="KW-1185">Reference proteome</keyword>
<organism evidence="3 4">
    <name type="scientific">Flavobacterium palustre</name>
    <dbReference type="NCBI Taxonomy" id="1476463"/>
    <lineage>
        <taxon>Bacteria</taxon>
        <taxon>Pseudomonadati</taxon>
        <taxon>Bacteroidota</taxon>
        <taxon>Flavobacteriia</taxon>
        <taxon>Flavobacteriales</taxon>
        <taxon>Flavobacteriaceae</taxon>
        <taxon>Flavobacterium</taxon>
    </lineage>
</organism>
<keyword evidence="2" id="KW-0812">Transmembrane</keyword>
<protein>
    <submittedName>
        <fullName evidence="3">RND transporter</fullName>
    </submittedName>
</protein>
<feature type="signal peptide" evidence="2">
    <location>
        <begin position="1"/>
        <end position="24"/>
    </location>
</feature>
<dbReference type="RefSeq" id="WP_188495234.1">
    <property type="nucleotide sequence ID" value="NZ_BMGA01000009.1"/>
</dbReference>
<keyword evidence="2" id="KW-0449">Lipoprotein</keyword>
<dbReference type="NCBIfam" id="TIGR01845">
    <property type="entry name" value="outer_NodT"/>
    <property type="match status" value="1"/>
</dbReference>
<evidence type="ECO:0000256" key="1">
    <source>
        <dbReference type="ARBA" id="ARBA00007613"/>
    </source>
</evidence>
<reference evidence="4" key="1">
    <citation type="journal article" date="2019" name="Int. J. Syst. Evol. Microbiol.">
        <title>The Global Catalogue of Microorganisms (GCM) 10K type strain sequencing project: providing services to taxonomists for standard genome sequencing and annotation.</title>
        <authorList>
            <consortium name="The Broad Institute Genomics Platform"/>
            <consortium name="The Broad Institute Genome Sequencing Center for Infectious Disease"/>
            <person name="Wu L."/>
            <person name="Ma J."/>
        </authorList>
    </citation>
    <scope>NUCLEOTIDE SEQUENCE [LARGE SCALE GENOMIC DNA]</scope>
    <source>
        <strain evidence="4">CGMCC 1.12811</strain>
    </source>
</reference>
<dbReference type="PANTHER" id="PTHR30203">
    <property type="entry name" value="OUTER MEMBRANE CATION EFFLUX PROTEIN"/>
    <property type="match status" value="1"/>
</dbReference>
<dbReference type="Proteomes" id="UP000658793">
    <property type="component" value="Unassembled WGS sequence"/>
</dbReference>
<sequence length="476" mass="52625">MMSRIKIITGCVALVLFALGCKTAVIPPTEAIKPLPEFYTASKDTINVAATKWDVFYKDAYLKQLIETTLANNYDLLAAMQKIEIARNTVRFNKGAQLPSLNAGIGAAQRKFGLYTMDGAGNATTDMLPGQRVPEHLPDYLVGFNASWEVDVWGKLRSKKKAALARYSSSIEAKNAIQTALIAEVAATYFELLALDNELDIIRETILLQQAALAIIKIKKQAAVLNELAVKQFEGQVSNSKALEFEILQKITVAENKLNFLSGQFSKTVLRDKTKFNTLDSQLISVGIPSQLLKNRPDIRQAELELFASKCDVKSAKAAFYPSFTITGSVGYQAFKTALLFQAPESFAYSILGGLSAPLLNRNAIKAQFNTAKANQTEALLNYQRIILSGYFEVANELSNLNNLKQFYELKEKEVATYTQSTAIANDLFKSGRASYLEVLMSQRTALESKIELITTRKLQHQSAIHLYKALGGGWQ</sequence>
<dbReference type="InterPro" id="IPR010131">
    <property type="entry name" value="MdtP/NodT-like"/>
</dbReference>
<dbReference type="InterPro" id="IPR003423">
    <property type="entry name" value="OMP_efflux"/>
</dbReference>
<evidence type="ECO:0000256" key="2">
    <source>
        <dbReference type="RuleBase" id="RU362097"/>
    </source>
</evidence>
<dbReference type="Gene3D" id="1.20.1600.10">
    <property type="entry name" value="Outer membrane efflux proteins (OEP)"/>
    <property type="match status" value="1"/>
</dbReference>
<comment type="similarity">
    <text evidence="1 2">Belongs to the outer membrane factor (OMF) (TC 1.B.17) family.</text>
</comment>
<dbReference type="Pfam" id="PF02321">
    <property type="entry name" value="OEP"/>
    <property type="match status" value="2"/>
</dbReference>
<keyword evidence="2" id="KW-1134">Transmembrane beta strand</keyword>
<keyword evidence="2" id="KW-0472">Membrane</keyword>